<sequence>MRHPLNLLKGISQHFPLLVLLTLSLSTGWTSARAATPDTAPPELKNAISQIDAAANSRNVQAVMQFFSPNFTHSDGLNRQSMEKTLTQLWQLYPQLNYRTELVSWESQGGRIVAETVTKITGTQPVQGRDWTFNSTIRSRQGFENQKIVSQEILSEQTQLASGQKPPTLDVRLPAQVRTNQEYNLDVIVKEPLGDDLLVGTALQEPVKADKYINNSPIELEGLDAGGIFKVGRAPAQEGKYWISTVLIRADGMTVYTQRLPVVNGTGRNVSPNRPSSSSGS</sequence>
<organism evidence="2 3">
    <name type="scientific">Aerosakkonema funiforme FACHB-1375</name>
    <dbReference type="NCBI Taxonomy" id="2949571"/>
    <lineage>
        <taxon>Bacteria</taxon>
        <taxon>Bacillati</taxon>
        <taxon>Cyanobacteriota</taxon>
        <taxon>Cyanophyceae</taxon>
        <taxon>Oscillatoriophycideae</taxon>
        <taxon>Aerosakkonematales</taxon>
        <taxon>Aerosakkonemataceae</taxon>
        <taxon>Aerosakkonema</taxon>
    </lineage>
</organism>
<keyword evidence="3" id="KW-1185">Reference proteome</keyword>
<protein>
    <submittedName>
        <fullName evidence="2">Nuclear transport factor 2 family protein</fullName>
    </submittedName>
</protein>
<feature type="chain" id="PRO_5037275567" evidence="1">
    <location>
        <begin position="35"/>
        <end position="281"/>
    </location>
</feature>
<dbReference type="AlphaFoldDB" id="A0A926VCW8"/>
<reference evidence="2" key="2">
    <citation type="submission" date="2020-08" db="EMBL/GenBank/DDBJ databases">
        <authorList>
            <person name="Chen M."/>
            <person name="Teng W."/>
            <person name="Zhao L."/>
            <person name="Hu C."/>
            <person name="Zhou Y."/>
            <person name="Han B."/>
            <person name="Song L."/>
            <person name="Shu W."/>
        </authorList>
    </citation>
    <scope>NUCLEOTIDE SEQUENCE</scope>
    <source>
        <strain evidence="2">FACHB-1375</strain>
    </source>
</reference>
<evidence type="ECO:0000256" key="1">
    <source>
        <dbReference type="SAM" id="SignalP"/>
    </source>
</evidence>
<gene>
    <name evidence="2" type="ORF">H6G03_10320</name>
</gene>
<evidence type="ECO:0000313" key="3">
    <source>
        <dbReference type="Proteomes" id="UP000641646"/>
    </source>
</evidence>
<dbReference type="RefSeq" id="WP_190464304.1">
    <property type="nucleotide sequence ID" value="NZ_JACJPW010000021.1"/>
</dbReference>
<keyword evidence="1" id="KW-0732">Signal</keyword>
<accession>A0A926VCW8</accession>
<dbReference type="Gene3D" id="3.10.450.50">
    <property type="match status" value="1"/>
</dbReference>
<name>A0A926VCW8_9CYAN</name>
<evidence type="ECO:0000313" key="2">
    <source>
        <dbReference type="EMBL" id="MBD2181498.1"/>
    </source>
</evidence>
<dbReference type="Proteomes" id="UP000641646">
    <property type="component" value="Unassembled WGS sequence"/>
</dbReference>
<dbReference type="EMBL" id="JACJPW010000021">
    <property type="protein sequence ID" value="MBD2181498.1"/>
    <property type="molecule type" value="Genomic_DNA"/>
</dbReference>
<comment type="caution">
    <text evidence="2">The sequence shown here is derived from an EMBL/GenBank/DDBJ whole genome shotgun (WGS) entry which is preliminary data.</text>
</comment>
<feature type="signal peptide" evidence="1">
    <location>
        <begin position="1"/>
        <end position="34"/>
    </location>
</feature>
<dbReference type="SUPFAM" id="SSF54427">
    <property type="entry name" value="NTF2-like"/>
    <property type="match status" value="1"/>
</dbReference>
<reference evidence="2" key="1">
    <citation type="journal article" date="2015" name="ISME J.">
        <title>Draft Genome Sequence of Streptomyces incarnatus NRRL8089, which Produces the Nucleoside Antibiotic Sinefungin.</title>
        <authorList>
            <person name="Oshima K."/>
            <person name="Hattori M."/>
            <person name="Shimizu H."/>
            <person name="Fukuda K."/>
            <person name="Nemoto M."/>
            <person name="Inagaki K."/>
            <person name="Tamura T."/>
        </authorList>
    </citation>
    <scope>NUCLEOTIDE SEQUENCE</scope>
    <source>
        <strain evidence="2">FACHB-1375</strain>
    </source>
</reference>
<proteinExistence type="predicted"/>
<dbReference type="InterPro" id="IPR032710">
    <property type="entry name" value="NTF2-like_dom_sf"/>
</dbReference>